<evidence type="ECO:0000313" key="3">
    <source>
        <dbReference type="Proteomes" id="UP000789396"/>
    </source>
</evidence>
<reference evidence="2" key="1">
    <citation type="submission" date="2021-06" db="EMBL/GenBank/DDBJ databases">
        <authorList>
            <person name="Kallberg Y."/>
            <person name="Tangrot J."/>
            <person name="Rosling A."/>
        </authorList>
    </citation>
    <scope>NUCLEOTIDE SEQUENCE</scope>
    <source>
        <strain evidence="2">IN212</strain>
    </source>
</reference>
<feature type="region of interest" description="Disordered" evidence="1">
    <location>
        <begin position="11"/>
        <end position="42"/>
    </location>
</feature>
<sequence length="42" mass="4574">KLSLVEWNWSYGPSTTTNAATSSRTTSTNNSNQINTEPEITA</sequence>
<dbReference type="AlphaFoldDB" id="A0A9N9K5E8"/>
<keyword evidence="3" id="KW-1185">Reference proteome</keyword>
<evidence type="ECO:0000313" key="2">
    <source>
        <dbReference type="EMBL" id="CAG8812060.1"/>
    </source>
</evidence>
<gene>
    <name evidence="2" type="ORF">RFULGI_LOCUS18869</name>
</gene>
<accession>A0A9N9K5E8</accession>
<name>A0A9N9K5E8_9GLOM</name>
<protein>
    <submittedName>
        <fullName evidence="2">14461_t:CDS:1</fullName>
    </submittedName>
</protein>
<evidence type="ECO:0000256" key="1">
    <source>
        <dbReference type="SAM" id="MobiDB-lite"/>
    </source>
</evidence>
<dbReference type="EMBL" id="CAJVPZ010086353">
    <property type="protein sequence ID" value="CAG8812060.1"/>
    <property type="molecule type" value="Genomic_DNA"/>
</dbReference>
<feature type="non-terminal residue" evidence="2">
    <location>
        <position position="1"/>
    </location>
</feature>
<feature type="compositionally biased region" description="Low complexity" evidence="1">
    <location>
        <begin position="14"/>
        <end position="36"/>
    </location>
</feature>
<proteinExistence type="predicted"/>
<organism evidence="2 3">
    <name type="scientific">Racocetra fulgida</name>
    <dbReference type="NCBI Taxonomy" id="60492"/>
    <lineage>
        <taxon>Eukaryota</taxon>
        <taxon>Fungi</taxon>
        <taxon>Fungi incertae sedis</taxon>
        <taxon>Mucoromycota</taxon>
        <taxon>Glomeromycotina</taxon>
        <taxon>Glomeromycetes</taxon>
        <taxon>Diversisporales</taxon>
        <taxon>Gigasporaceae</taxon>
        <taxon>Racocetra</taxon>
    </lineage>
</organism>
<dbReference type="Proteomes" id="UP000789396">
    <property type="component" value="Unassembled WGS sequence"/>
</dbReference>
<comment type="caution">
    <text evidence="2">The sequence shown here is derived from an EMBL/GenBank/DDBJ whole genome shotgun (WGS) entry which is preliminary data.</text>
</comment>